<comment type="caution">
    <text evidence="3">The sequence shown here is derived from an EMBL/GenBank/DDBJ whole genome shotgun (WGS) entry which is preliminary data.</text>
</comment>
<evidence type="ECO:0000256" key="2">
    <source>
        <dbReference type="SAM" id="Phobius"/>
    </source>
</evidence>
<feature type="compositionally biased region" description="Basic and acidic residues" evidence="1">
    <location>
        <begin position="81"/>
        <end position="91"/>
    </location>
</feature>
<dbReference type="Proteomes" id="UP001596500">
    <property type="component" value="Unassembled WGS sequence"/>
</dbReference>
<name>A0ABW2RKP9_9BACL</name>
<evidence type="ECO:0000313" key="3">
    <source>
        <dbReference type="EMBL" id="MFC7441603.1"/>
    </source>
</evidence>
<organism evidence="3 4">
    <name type="scientific">Laceyella putida</name>
    <dbReference type="NCBI Taxonomy" id="110101"/>
    <lineage>
        <taxon>Bacteria</taxon>
        <taxon>Bacillati</taxon>
        <taxon>Bacillota</taxon>
        <taxon>Bacilli</taxon>
        <taxon>Bacillales</taxon>
        <taxon>Thermoactinomycetaceae</taxon>
        <taxon>Laceyella</taxon>
    </lineage>
</organism>
<dbReference type="EMBL" id="JBHTBW010000031">
    <property type="protein sequence ID" value="MFC7441603.1"/>
    <property type="molecule type" value="Genomic_DNA"/>
</dbReference>
<keyword evidence="4" id="KW-1185">Reference proteome</keyword>
<evidence type="ECO:0000313" key="4">
    <source>
        <dbReference type="Proteomes" id="UP001596500"/>
    </source>
</evidence>
<keyword evidence="2" id="KW-0812">Transmembrane</keyword>
<gene>
    <name evidence="3" type="ORF">ACFQNG_10640</name>
</gene>
<protein>
    <submittedName>
        <fullName evidence="3">Uncharacterized protein</fullName>
    </submittedName>
</protein>
<accession>A0ABW2RKP9</accession>
<proteinExistence type="predicted"/>
<sequence>MNYWRKERGGAGSMLLWLVVIGILVYLLAPSIRRLLAKSQEQGMVVTMSNLAAQTKEQMGQYIDLTKFLKRKPKAQNGKPTENRGQTDDKNIPLTPGMGDMGNLMDENLFGSQPERPKREHE</sequence>
<feature type="transmembrane region" description="Helical" evidence="2">
    <location>
        <begin position="12"/>
        <end position="29"/>
    </location>
</feature>
<keyword evidence="2" id="KW-0472">Membrane</keyword>
<reference evidence="4" key="1">
    <citation type="journal article" date="2019" name="Int. J. Syst. Evol. Microbiol.">
        <title>The Global Catalogue of Microorganisms (GCM) 10K type strain sequencing project: providing services to taxonomists for standard genome sequencing and annotation.</title>
        <authorList>
            <consortium name="The Broad Institute Genomics Platform"/>
            <consortium name="The Broad Institute Genome Sequencing Center for Infectious Disease"/>
            <person name="Wu L."/>
            <person name="Ma J."/>
        </authorList>
    </citation>
    <scope>NUCLEOTIDE SEQUENCE [LARGE SCALE GENOMIC DNA]</scope>
    <source>
        <strain evidence="4">CGMCC 1.12942</strain>
    </source>
</reference>
<evidence type="ECO:0000256" key="1">
    <source>
        <dbReference type="SAM" id="MobiDB-lite"/>
    </source>
</evidence>
<feature type="region of interest" description="Disordered" evidence="1">
    <location>
        <begin position="70"/>
        <end position="122"/>
    </location>
</feature>
<keyword evidence="2" id="KW-1133">Transmembrane helix</keyword>
<dbReference type="RefSeq" id="WP_379864903.1">
    <property type="nucleotide sequence ID" value="NZ_JBHTBW010000031.1"/>
</dbReference>